<dbReference type="EMBL" id="JADGII010000008">
    <property type="protein sequence ID" value="MBF0636766.1"/>
    <property type="molecule type" value="Genomic_DNA"/>
</dbReference>
<protein>
    <recommendedName>
        <fullName evidence="3">BioF2-like acetyltransferase domain-containing protein</fullName>
    </recommendedName>
</protein>
<dbReference type="RefSeq" id="WP_175187450.1">
    <property type="nucleotide sequence ID" value="NZ_JABVZQ010000009.1"/>
</dbReference>
<reference evidence="1 2" key="1">
    <citation type="journal article" date="2020" name="Microorganisms">
        <title>Simultaneous Genome Sequencing of Prosthecochloris ethylica and Desulfuromonas acetoxidans within a Syntrophic Mixture Reveals Unique Pili and Protein Interactions.</title>
        <authorList>
            <person name="Kyndt J.A."/>
            <person name="Van Beeumen J.J."/>
            <person name="Meyer T.E."/>
        </authorList>
    </citation>
    <scope>NUCLEOTIDE SEQUENCE [LARGE SCALE GENOMIC DNA]</scope>
    <source>
        <strain evidence="1 2">N3</strain>
    </source>
</reference>
<dbReference type="InterPro" id="IPR016181">
    <property type="entry name" value="Acyl_CoA_acyltransferase"/>
</dbReference>
<evidence type="ECO:0000313" key="1">
    <source>
        <dbReference type="EMBL" id="MBF0636766.1"/>
    </source>
</evidence>
<comment type="caution">
    <text evidence="1">The sequence shown here is derived from an EMBL/GenBank/DDBJ whole genome shotgun (WGS) entry which is preliminary data.</text>
</comment>
<accession>A0ABR9XRV4</accession>
<proteinExistence type="predicted"/>
<organism evidence="1 2">
    <name type="scientific">Prosthecochloris ethylica</name>
    <dbReference type="NCBI Taxonomy" id="2743976"/>
    <lineage>
        <taxon>Bacteria</taxon>
        <taxon>Pseudomonadati</taxon>
        <taxon>Chlorobiota</taxon>
        <taxon>Chlorobiia</taxon>
        <taxon>Chlorobiales</taxon>
        <taxon>Chlorobiaceae</taxon>
        <taxon>Prosthecochloris</taxon>
    </lineage>
</organism>
<dbReference type="SUPFAM" id="SSF55729">
    <property type="entry name" value="Acyl-CoA N-acyltransferases (Nat)"/>
    <property type="match status" value="1"/>
</dbReference>
<name>A0ABR9XRV4_9CHLB</name>
<evidence type="ECO:0000313" key="2">
    <source>
        <dbReference type="Proteomes" id="UP000619838"/>
    </source>
</evidence>
<dbReference type="Proteomes" id="UP000619838">
    <property type="component" value="Unassembled WGS sequence"/>
</dbReference>
<keyword evidence="2" id="KW-1185">Reference proteome</keyword>
<evidence type="ECO:0008006" key="3">
    <source>
        <dbReference type="Google" id="ProtNLM"/>
    </source>
</evidence>
<sequence length="335" mass="38670">MGRSVRWTVLQGREKYSGAAARILFSGSRPEMYDIADRFFAGQYRAVFSMKLSRVFSRLLLQFNPFRCDLMVLQHRPGQHPCPGPGDIISPLWVRSGVRLPLQIDRESAKSDIRRFTRSGLEWRVTREPSMIADFTENMWIPTLKRRYPYKNVDSDRDAWKQADCELLLIIDPAEGPIGGVLVRYVDGRPSLWRIGVTDGDPAHWSKGVSGAAYYFTLKYLESLGHEFAGLGLCRAFLDDGVLRYKKKWNCEFQDFRKHAYAFRVLKCTRAARSFFCHNPLVLMQREGFAGAVFVDGQPEEEALHKMVPRFFFNGLGALHFYSADDWRLIHVEHF</sequence>
<gene>
    <name evidence="1" type="ORF">INT08_06200</name>
</gene>